<evidence type="ECO:0000256" key="1">
    <source>
        <dbReference type="SAM" id="MobiDB-lite"/>
    </source>
</evidence>
<accession>A0A4R4W358</accession>
<dbReference type="PANTHER" id="PTHR33164:SF99">
    <property type="entry name" value="MARR FAMILY REGULATORY PROTEIN"/>
    <property type="match status" value="1"/>
</dbReference>
<dbReference type="PROSITE" id="PS50995">
    <property type="entry name" value="HTH_MARR_2"/>
    <property type="match status" value="1"/>
</dbReference>
<dbReference type="InterPro" id="IPR036390">
    <property type="entry name" value="WH_DNA-bd_sf"/>
</dbReference>
<dbReference type="Pfam" id="PF12802">
    <property type="entry name" value="MarR_2"/>
    <property type="match status" value="1"/>
</dbReference>
<dbReference type="InterPro" id="IPR036388">
    <property type="entry name" value="WH-like_DNA-bd_sf"/>
</dbReference>
<dbReference type="Proteomes" id="UP000295258">
    <property type="component" value="Unassembled WGS sequence"/>
</dbReference>
<dbReference type="SUPFAM" id="SSF46785">
    <property type="entry name" value="Winged helix' DNA-binding domain"/>
    <property type="match status" value="1"/>
</dbReference>
<feature type="region of interest" description="Disordered" evidence="1">
    <location>
        <begin position="69"/>
        <end position="93"/>
    </location>
</feature>
<dbReference type="GO" id="GO:0006950">
    <property type="term" value="P:response to stress"/>
    <property type="evidence" value="ECO:0007669"/>
    <property type="project" value="TreeGrafter"/>
</dbReference>
<feature type="domain" description="HTH marR-type" evidence="2">
    <location>
        <begin position="123"/>
        <end position="273"/>
    </location>
</feature>
<gene>
    <name evidence="3" type="ORF">E1292_02435</name>
</gene>
<proteinExistence type="predicted"/>
<dbReference type="GO" id="GO:0003700">
    <property type="term" value="F:DNA-binding transcription factor activity"/>
    <property type="evidence" value="ECO:0007669"/>
    <property type="project" value="InterPro"/>
</dbReference>
<evidence type="ECO:0000313" key="4">
    <source>
        <dbReference type="Proteomes" id="UP000295258"/>
    </source>
</evidence>
<comment type="caution">
    <text evidence="3">The sequence shown here is derived from an EMBL/GenBank/DDBJ whole genome shotgun (WGS) entry which is preliminary data.</text>
</comment>
<dbReference type="SMART" id="SM00347">
    <property type="entry name" value="HTH_MARR"/>
    <property type="match status" value="1"/>
</dbReference>
<reference evidence="3 4" key="1">
    <citation type="submission" date="2019-03" db="EMBL/GenBank/DDBJ databases">
        <title>Draft genome sequences of novel Actinobacteria.</title>
        <authorList>
            <person name="Sahin N."/>
            <person name="Ay H."/>
            <person name="Saygin H."/>
        </authorList>
    </citation>
    <scope>NUCLEOTIDE SEQUENCE [LARGE SCALE GENOMIC DNA]</scope>
    <source>
        <strain evidence="3 4">KC310</strain>
    </source>
</reference>
<name>A0A4R4W358_9ACTN</name>
<dbReference type="AlphaFoldDB" id="A0A4R4W358"/>
<evidence type="ECO:0000313" key="3">
    <source>
        <dbReference type="EMBL" id="TDD12311.1"/>
    </source>
</evidence>
<dbReference type="PANTHER" id="PTHR33164">
    <property type="entry name" value="TRANSCRIPTIONAL REGULATOR, MARR FAMILY"/>
    <property type="match status" value="1"/>
</dbReference>
<protein>
    <submittedName>
        <fullName evidence="3">MarR family transcriptional regulator</fullName>
    </submittedName>
</protein>
<organism evidence="3 4">
    <name type="scientific">Nonomuraea deserti</name>
    <dbReference type="NCBI Taxonomy" id="1848322"/>
    <lineage>
        <taxon>Bacteria</taxon>
        <taxon>Bacillati</taxon>
        <taxon>Actinomycetota</taxon>
        <taxon>Actinomycetes</taxon>
        <taxon>Streptosporangiales</taxon>
        <taxon>Streptosporangiaceae</taxon>
        <taxon>Nonomuraea</taxon>
    </lineage>
</organism>
<dbReference type="InterPro" id="IPR000835">
    <property type="entry name" value="HTH_MarR-typ"/>
</dbReference>
<evidence type="ECO:0000259" key="2">
    <source>
        <dbReference type="PROSITE" id="PS50995"/>
    </source>
</evidence>
<dbReference type="EMBL" id="SMKO01000003">
    <property type="protein sequence ID" value="TDD12311.1"/>
    <property type="molecule type" value="Genomic_DNA"/>
</dbReference>
<sequence>MEPEEVSALVLLGMEERYRSRRIDVHGVRPRAAVRSAPRAAALDSGSMGCGTTPLGMSRSTPKAYVPVDAEGDGLPPPRGRPTADPRGVSAGTAVRRAASGISRWRAVHGACAGRHTGWFPRRPAATVLLMATLRELEDQAWRGFLLTHDRIWREIEAGLAPLDVSMAEYSVLSLLGEAGRNGMRMSELAQRRLMSTGGFTRLADRLERRGLIERRRSADDGRGFEVVLTKDGRALLRKAWRRQHSDLRRLFFDRLDDEHLRNLAEVWARLDPDNEDEASERSP</sequence>
<dbReference type="Gene3D" id="1.10.10.10">
    <property type="entry name" value="Winged helix-like DNA-binding domain superfamily/Winged helix DNA-binding domain"/>
    <property type="match status" value="1"/>
</dbReference>
<dbReference type="InterPro" id="IPR039422">
    <property type="entry name" value="MarR/SlyA-like"/>
</dbReference>
<keyword evidence="4" id="KW-1185">Reference proteome</keyword>